<proteinExistence type="inferred from homology"/>
<dbReference type="Pfam" id="PF02517">
    <property type="entry name" value="Rce1-like"/>
    <property type="match status" value="1"/>
</dbReference>
<organism evidence="4 5">
    <name type="scientific">Lentilactobacillus fungorum</name>
    <dbReference type="NCBI Taxonomy" id="2201250"/>
    <lineage>
        <taxon>Bacteria</taxon>
        <taxon>Bacillati</taxon>
        <taxon>Bacillota</taxon>
        <taxon>Bacilli</taxon>
        <taxon>Lactobacillales</taxon>
        <taxon>Lactobacillaceae</taxon>
        <taxon>Lentilactobacillus</taxon>
    </lineage>
</organism>
<reference evidence="4 5" key="1">
    <citation type="journal article" date="2021" name="Int. J. Syst. Evol. Microbiol.">
        <title>Lentilactobacillus fungorum sp. nov., isolated from spent mushroom substrates.</title>
        <authorList>
            <person name="Tohno M."/>
            <person name="Tanizawa Y."/>
            <person name="Kojima Y."/>
            <person name="Sakamoto M."/>
            <person name="Ohkuma M."/>
            <person name="Kobayashi H."/>
        </authorList>
    </citation>
    <scope>NUCLEOTIDE SEQUENCE [LARGE SCALE GENOMIC DNA]</scope>
    <source>
        <strain evidence="4 5">YK48G</strain>
    </source>
</reference>
<accession>A0ABQ3VWG2</accession>
<dbReference type="EMBL" id="BNJR01000007">
    <property type="protein sequence ID" value="GHP13240.1"/>
    <property type="molecule type" value="Genomic_DNA"/>
</dbReference>
<dbReference type="Proteomes" id="UP000604765">
    <property type="component" value="Unassembled WGS sequence"/>
</dbReference>
<evidence type="ECO:0000256" key="2">
    <source>
        <dbReference type="SAM" id="Phobius"/>
    </source>
</evidence>
<sequence length="392" mass="43659">MKKELLVLVFKVECLLIALIVSTIYLLKMNFLIIHGGILIPIGIDLLAGLLVTTNQRSRQLLTMVNGFLKLILVGLFPFSLGLALCLLGAPLVVKLAIPNWFVMAIVLILFSVMLIPFLKLVLLPLQGIGWQVSGSALLMMTLYLTSINSQFLNFSISQSNPILWLSYLGSFAIVIYAMDQWGYQLPRIKINSSVNYWWLILAIVTGLLNLGMSAGSWTRLLTKFQLELGTHSLVMIATTIVWVGIKEEFIFRYLFLWPLLTVKAQSAQKKIVWAMLISSSVFGLSHADNLVSGQGFLPTFLQIFAAFGVGMLFSVITLYTGTIWIAITLHVMIDLIGYPMASAGVFANGMSAYMVEFIILTRIIELIVVFLILRSQKAQAAFAQTLRRIQK</sequence>
<feature type="transmembrane region" description="Helical" evidence="2">
    <location>
        <begin position="354"/>
        <end position="374"/>
    </location>
</feature>
<feature type="domain" description="CAAX prenyl protease 2/Lysostaphin resistance protein A-like" evidence="3">
    <location>
        <begin position="232"/>
        <end position="337"/>
    </location>
</feature>
<feature type="transmembrane region" description="Helical" evidence="2">
    <location>
        <begin position="101"/>
        <end position="123"/>
    </location>
</feature>
<feature type="transmembrane region" description="Helical" evidence="2">
    <location>
        <begin position="129"/>
        <end position="150"/>
    </location>
</feature>
<name>A0ABQ3VWG2_9LACO</name>
<keyword evidence="5" id="KW-1185">Reference proteome</keyword>
<protein>
    <recommendedName>
        <fullName evidence="3">CAAX prenyl protease 2/Lysostaphin resistance protein A-like domain-containing protein</fullName>
    </recommendedName>
</protein>
<keyword evidence="2" id="KW-1133">Transmembrane helix</keyword>
<comment type="similarity">
    <text evidence="1">Belongs to the UPF0177 family.</text>
</comment>
<feature type="transmembrane region" description="Helical" evidence="2">
    <location>
        <begin position="162"/>
        <end position="179"/>
    </location>
</feature>
<feature type="transmembrane region" description="Helical" evidence="2">
    <location>
        <begin position="304"/>
        <end position="334"/>
    </location>
</feature>
<feature type="transmembrane region" description="Helical" evidence="2">
    <location>
        <begin position="199"/>
        <end position="222"/>
    </location>
</feature>
<evidence type="ECO:0000313" key="5">
    <source>
        <dbReference type="Proteomes" id="UP000604765"/>
    </source>
</evidence>
<feature type="transmembrane region" description="Helical" evidence="2">
    <location>
        <begin position="32"/>
        <end position="52"/>
    </location>
</feature>
<evidence type="ECO:0000313" key="4">
    <source>
        <dbReference type="EMBL" id="GHP13240.1"/>
    </source>
</evidence>
<evidence type="ECO:0000259" key="3">
    <source>
        <dbReference type="Pfam" id="PF02517"/>
    </source>
</evidence>
<evidence type="ECO:0000256" key="1">
    <source>
        <dbReference type="ARBA" id="ARBA00009067"/>
    </source>
</evidence>
<dbReference type="RefSeq" id="WP_232365264.1">
    <property type="nucleotide sequence ID" value="NZ_BNJR01000007.1"/>
</dbReference>
<keyword evidence="2" id="KW-0812">Transmembrane</keyword>
<dbReference type="InterPro" id="IPR003675">
    <property type="entry name" value="Rce1/LyrA-like_dom"/>
</dbReference>
<comment type="caution">
    <text evidence="4">The sequence shown here is derived from an EMBL/GenBank/DDBJ whole genome shotgun (WGS) entry which is preliminary data.</text>
</comment>
<feature type="transmembrane region" description="Helical" evidence="2">
    <location>
        <begin position="234"/>
        <end position="252"/>
    </location>
</feature>
<feature type="transmembrane region" description="Helical" evidence="2">
    <location>
        <begin position="6"/>
        <end position="27"/>
    </location>
</feature>
<keyword evidence="2" id="KW-0472">Membrane</keyword>
<feature type="transmembrane region" description="Helical" evidence="2">
    <location>
        <begin position="72"/>
        <end position="94"/>
    </location>
</feature>
<gene>
    <name evidence="4" type="ORF">YK48G_06650</name>
</gene>